<dbReference type="RefSeq" id="WP_179714213.1">
    <property type="nucleotide sequence ID" value="NZ_JBEPMQ010000002.1"/>
</dbReference>
<dbReference type="SUPFAM" id="SSF109854">
    <property type="entry name" value="DinB/YfiT-like putative metalloenzymes"/>
    <property type="match status" value="1"/>
</dbReference>
<dbReference type="AlphaFoldDB" id="A0A285CRY3"/>
<evidence type="ECO:0000256" key="2">
    <source>
        <dbReference type="ARBA" id="ARBA00022723"/>
    </source>
</evidence>
<dbReference type="InterPro" id="IPR034660">
    <property type="entry name" value="DinB/YfiT-like"/>
</dbReference>
<evidence type="ECO:0000256" key="1">
    <source>
        <dbReference type="ARBA" id="ARBA00008635"/>
    </source>
</evidence>
<evidence type="ECO:0000256" key="3">
    <source>
        <dbReference type="PIRSR" id="PIRSR607837-1"/>
    </source>
</evidence>
<feature type="binding site" evidence="3">
    <location>
        <position position="131"/>
    </location>
    <ligand>
        <name>a divalent metal cation</name>
        <dbReference type="ChEBI" id="CHEBI:60240"/>
    </ligand>
</feature>
<evidence type="ECO:0000313" key="4">
    <source>
        <dbReference type="EMBL" id="SNX69723.1"/>
    </source>
</evidence>
<protein>
    <submittedName>
        <fullName evidence="4">DinB family protein</fullName>
    </submittedName>
</protein>
<feature type="binding site" evidence="3">
    <location>
        <position position="135"/>
    </location>
    <ligand>
        <name>a divalent metal cation</name>
        <dbReference type="ChEBI" id="CHEBI:60240"/>
    </ligand>
</feature>
<dbReference type="Gene3D" id="1.20.120.450">
    <property type="entry name" value="dinb family like domain"/>
    <property type="match status" value="1"/>
</dbReference>
<proteinExistence type="inferred from homology"/>
<keyword evidence="5" id="KW-1185">Reference proteome</keyword>
<name>A0A285CRY3_9BACI</name>
<dbReference type="Proteomes" id="UP000219546">
    <property type="component" value="Unassembled WGS sequence"/>
</dbReference>
<comment type="similarity">
    <text evidence="1">Belongs to the DinB family.</text>
</comment>
<accession>A0A285CRY3</accession>
<feature type="binding site" evidence="3">
    <location>
        <position position="48"/>
    </location>
    <ligand>
        <name>a divalent metal cation</name>
        <dbReference type="ChEBI" id="CHEBI:60240"/>
    </ligand>
</feature>
<sequence length="154" mass="17901">MSSYFFEKGLHGVNAHVDPVEVFEGLRWEMAGKKTENCPYSVWQVLNHMIFWQDYYLTLLKGRVPNPPEHDEETWPDETAPSNETEWNNTFLQFSNGLKEAENEAKKDLKELRDARLGRTRGDILTTLMAHNSYHTGQIALIRRIIGAWPPPSW</sequence>
<evidence type="ECO:0000313" key="5">
    <source>
        <dbReference type="Proteomes" id="UP000219546"/>
    </source>
</evidence>
<gene>
    <name evidence="4" type="ORF">SAMN05877753_103197</name>
</gene>
<dbReference type="GO" id="GO:0046872">
    <property type="term" value="F:metal ion binding"/>
    <property type="evidence" value="ECO:0007669"/>
    <property type="project" value="UniProtKB-KW"/>
</dbReference>
<dbReference type="Pfam" id="PF05163">
    <property type="entry name" value="DinB"/>
    <property type="match status" value="1"/>
</dbReference>
<reference evidence="4 5" key="1">
    <citation type="submission" date="2017-08" db="EMBL/GenBank/DDBJ databases">
        <authorList>
            <person name="de Groot N.N."/>
        </authorList>
    </citation>
    <scope>NUCLEOTIDE SEQUENCE [LARGE SCALE GENOMIC DNA]</scope>
    <source>
        <strain evidence="4 5">JC228</strain>
    </source>
</reference>
<keyword evidence="2 3" id="KW-0479">Metal-binding</keyword>
<dbReference type="EMBL" id="OAOP01000003">
    <property type="protein sequence ID" value="SNX69723.1"/>
    <property type="molecule type" value="Genomic_DNA"/>
</dbReference>
<organism evidence="4 5">
    <name type="scientific">Bacillus oleivorans</name>
    <dbReference type="NCBI Taxonomy" id="1448271"/>
    <lineage>
        <taxon>Bacteria</taxon>
        <taxon>Bacillati</taxon>
        <taxon>Bacillota</taxon>
        <taxon>Bacilli</taxon>
        <taxon>Bacillales</taxon>
        <taxon>Bacillaceae</taxon>
        <taxon>Bacillus</taxon>
    </lineage>
</organism>
<dbReference type="InterPro" id="IPR007837">
    <property type="entry name" value="DinB"/>
</dbReference>